<sequence length="74" mass="8470">MSILQQFNSHSDENDPERIENIVKKAVEDSKWIMKKNCEKKKIGVLTRDVPGAGADAMVSGTGRCHWFWPRQLL</sequence>
<organism evidence="1 2">
    <name type="scientific">Romanomermis culicivorax</name>
    <name type="common">Nematode worm</name>
    <dbReference type="NCBI Taxonomy" id="13658"/>
    <lineage>
        <taxon>Eukaryota</taxon>
        <taxon>Metazoa</taxon>
        <taxon>Ecdysozoa</taxon>
        <taxon>Nematoda</taxon>
        <taxon>Enoplea</taxon>
        <taxon>Dorylaimia</taxon>
        <taxon>Mermithida</taxon>
        <taxon>Mermithoidea</taxon>
        <taxon>Mermithidae</taxon>
        <taxon>Romanomermis</taxon>
    </lineage>
</organism>
<dbReference type="WBParaSite" id="nRc.2.0.1.t11722-RA">
    <property type="protein sequence ID" value="nRc.2.0.1.t11722-RA"/>
    <property type="gene ID" value="nRc.2.0.1.g11722"/>
</dbReference>
<accession>A0A915ICU9</accession>
<evidence type="ECO:0000313" key="1">
    <source>
        <dbReference type="Proteomes" id="UP000887565"/>
    </source>
</evidence>
<dbReference type="Proteomes" id="UP000887565">
    <property type="component" value="Unplaced"/>
</dbReference>
<evidence type="ECO:0000313" key="2">
    <source>
        <dbReference type="WBParaSite" id="nRc.2.0.1.t11722-RA"/>
    </source>
</evidence>
<dbReference type="PANTHER" id="PTHR47061">
    <property type="entry name" value="LYR MOTIF-CONTAINING PROTEIN 9"/>
    <property type="match status" value="1"/>
</dbReference>
<reference evidence="2" key="1">
    <citation type="submission" date="2022-11" db="UniProtKB">
        <authorList>
            <consortium name="WormBaseParasite"/>
        </authorList>
    </citation>
    <scope>IDENTIFICATION</scope>
</reference>
<name>A0A915ICU9_ROMCU</name>
<dbReference type="AlphaFoldDB" id="A0A915ICU9"/>
<dbReference type="PANTHER" id="PTHR47061:SF1">
    <property type="entry name" value="LYR MOTIF-CONTAINING PROTEIN 9"/>
    <property type="match status" value="1"/>
</dbReference>
<proteinExistence type="predicted"/>
<dbReference type="InterPro" id="IPR052151">
    <property type="entry name" value="Complex_I_LYR"/>
</dbReference>
<protein>
    <submittedName>
        <fullName evidence="2">Uncharacterized protein</fullName>
    </submittedName>
</protein>
<keyword evidence="1" id="KW-1185">Reference proteome</keyword>